<keyword evidence="2" id="KW-0285">Flavoprotein</keyword>
<dbReference type="InterPro" id="IPR036188">
    <property type="entry name" value="FAD/NAD-bd_sf"/>
</dbReference>
<reference evidence="9" key="1">
    <citation type="submission" date="2024-06" db="EMBL/GenBank/DDBJ databases">
        <title>Multi-omics analyses provide insights into the biosynthesis of the anticancer antibiotic pleurotin in Hohenbuehelia grisea.</title>
        <authorList>
            <person name="Weaver J.A."/>
            <person name="Alberti F."/>
        </authorList>
    </citation>
    <scope>NUCLEOTIDE SEQUENCE [LARGE SCALE GENOMIC DNA]</scope>
    <source>
        <strain evidence="9">T-177</strain>
    </source>
</reference>
<keyword evidence="4" id="KW-0560">Oxidoreductase</keyword>
<evidence type="ECO:0000256" key="4">
    <source>
        <dbReference type="ARBA" id="ARBA00023002"/>
    </source>
</evidence>
<dbReference type="PANTHER" id="PTHR13789:SF147">
    <property type="entry name" value="PUTATIVE (AFU_ORTHOLOGUE AFUA_2G01950)-RELATED"/>
    <property type="match status" value="1"/>
</dbReference>
<dbReference type="Pfam" id="PF01494">
    <property type="entry name" value="FAD_binding_3"/>
    <property type="match status" value="1"/>
</dbReference>
<dbReference type="EMBL" id="JASNQZ010000018">
    <property type="protein sequence ID" value="KAL0945525.1"/>
    <property type="molecule type" value="Genomic_DNA"/>
</dbReference>
<evidence type="ECO:0000313" key="9">
    <source>
        <dbReference type="Proteomes" id="UP001556367"/>
    </source>
</evidence>
<name>A0ABR3IQH4_9AGAR</name>
<dbReference type="InterPro" id="IPR050493">
    <property type="entry name" value="FAD-dep_Monooxygenase_BioMet"/>
</dbReference>
<feature type="region of interest" description="Disordered" evidence="6">
    <location>
        <begin position="454"/>
        <end position="479"/>
    </location>
</feature>
<dbReference type="PRINTS" id="PR00420">
    <property type="entry name" value="RNGMNOXGNASE"/>
</dbReference>
<evidence type="ECO:0000313" key="8">
    <source>
        <dbReference type="EMBL" id="KAL0945525.1"/>
    </source>
</evidence>
<evidence type="ECO:0000256" key="5">
    <source>
        <dbReference type="ARBA" id="ARBA00023033"/>
    </source>
</evidence>
<gene>
    <name evidence="8" type="ORF">HGRIS_001007</name>
</gene>
<evidence type="ECO:0000256" key="3">
    <source>
        <dbReference type="ARBA" id="ARBA00022827"/>
    </source>
</evidence>
<dbReference type="Gene3D" id="3.50.50.60">
    <property type="entry name" value="FAD/NAD(P)-binding domain"/>
    <property type="match status" value="1"/>
</dbReference>
<evidence type="ECO:0000256" key="2">
    <source>
        <dbReference type="ARBA" id="ARBA00022630"/>
    </source>
</evidence>
<organism evidence="8 9">
    <name type="scientific">Hohenbuehelia grisea</name>
    <dbReference type="NCBI Taxonomy" id="104357"/>
    <lineage>
        <taxon>Eukaryota</taxon>
        <taxon>Fungi</taxon>
        <taxon>Dikarya</taxon>
        <taxon>Basidiomycota</taxon>
        <taxon>Agaricomycotina</taxon>
        <taxon>Agaricomycetes</taxon>
        <taxon>Agaricomycetidae</taxon>
        <taxon>Agaricales</taxon>
        <taxon>Pleurotineae</taxon>
        <taxon>Pleurotaceae</taxon>
        <taxon>Hohenbuehelia</taxon>
    </lineage>
</organism>
<dbReference type="SUPFAM" id="SSF51905">
    <property type="entry name" value="FAD/NAD(P)-binding domain"/>
    <property type="match status" value="1"/>
</dbReference>
<dbReference type="PROSITE" id="PS51257">
    <property type="entry name" value="PROKAR_LIPOPROTEIN"/>
    <property type="match status" value="1"/>
</dbReference>
<dbReference type="Proteomes" id="UP001556367">
    <property type="component" value="Unassembled WGS sequence"/>
</dbReference>
<protein>
    <recommendedName>
        <fullName evidence="7">FAD-binding domain-containing protein</fullName>
    </recommendedName>
</protein>
<proteinExistence type="inferred from homology"/>
<accession>A0ABR3IQH4</accession>
<sequence>MLKVTTNVHAEPLRVVVIGGGLAGLACSIGLRRSGHKVTVLEKDAVLESPPGGVRIPPNATNILKDWGYKDQLETTSKSMNVFNIIDFETGKSLLHEIWDSIGGTHQVIEKFSQEFRYTSHSACRKLLYDIATELGVEVRLGSPIVDCDLEKITVTTELGEVVEGDFMVGADGSGGFSRRQFGTESKPKGPVLFNLYNAVTPRKVVSDDDSLKDFIEQNAFWGWCGDTHTSSGFFMGEDGDFATHTYTPFDGTEGDWTSESHPKWDHVEPRLKKILEGATSTKCITIRDYEHLDEWVHESGNLVLVGEAAHPLIPCSMQAFGMAIEDAAVLGKLFAHTKSKDKITSLLWAFQDLQQPRYERITTQEFTLIKTMMFPPGEDRQKRDDLLSTKAGNASAVHITHDGHGWAGYQELLGYDAEGEAENWLTEWERIRELDGSLSSPVDDYFNVRVTKSSHRSSWPGSGHPSPAGTPTRRRNEV</sequence>
<comment type="caution">
    <text evidence="8">The sequence shown here is derived from an EMBL/GenBank/DDBJ whole genome shotgun (WGS) entry which is preliminary data.</text>
</comment>
<comment type="similarity">
    <text evidence="1">Belongs to the paxM FAD-dependent monooxygenase family.</text>
</comment>
<evidence type="ECO:0000256" key="1">
    <source>
        <dbReference type="ARBA" id="ARBA00007992"/>
    </source>
</evidence>
<feature type="domain" description="FAD-binding" evidence="7">
    <location>
        <begin position="14"/>
        <end position="362"/>
    </location>
</feature>
<dbReference type="InterPro" id="IPR002938">
    <property type="entry name" value="FAD-bd"/>
</dbReference>
<evidence type="ECO:0000256" key="6">
    <source>
        <dbReference type="SAM" id="MobiDB-lite"/>
    </source>
</evidence>
<keyword evidence="9" id="KW-1185">Reference proteome</keyword>
<keyword evidence="3" id="KW-0274">FAD</keyword>
<dbReference type="PANTHER" id="PTHR13789">
    <property type="entry name" value="MONOOXYGENASE"/>
    <property type="match status" value="1"/>
</dbReference>
<keyword evidence="5" id="KW-0503">Monooxygenase</keyword>
<evidence type="ECO:0000259" key="7">
    <source>
        <dbReference type="Pfam" id="PF01494"/>
    </source>
</evidence>